<proteinExistence type="predicted"/>
<dbReference type="Proteomes" id="UP000245466">
    <property type="component" value="Unassembled WGS sequence"/>
</dbReference>
<dbReference type="RefSeq" id="WP_116543736.1">
    <property type="nucleotide sequence ID" value="NZ_QEKI01000007.1"/>
</dbReference>
<gene>
    <name evidence="1" type="ORF">C8E01_10752</name>
</gene>
<organism evidence="1 2">
    <name type="scientific">Pontibacter virosus</name>
    <dbReference type="NCBI Taxonomy" id="1765052"/>
    <lineage>
        <taxon>Bacteria</taxon>
        <taxon>Pseudomonadati</taxon>
        <taxon>Bacteroidota</taxon>
        <taxon>Cytophagia</taxon>
        <taxon>Cytophagales</taxon>
        <taxon>Hymenobacteraceae</taxon>
        <taxon>Pontibacter</taxon>
    </lineage>
</organism>
<dbReference type="AlphaFoldDB" id="A0A2U1AVN8"/>
<accession>A0A2U1AVN8</accession>
<dbReference type="OrthoDB" id="881297at2"/>
<dbReference type="InterPro" id="IPR036271">
    <property type="entry name" value="Tet_transcr_reg_TetR-rel_C_sf"/>
</dbReference>
<sequence>MTFLETILGELLQIFKREGIDANSDADLIRKLDIRQSTFHELFSDRENMVKQVILYDIEVENKRQADLLLKASNPVEEIMLLLQDGTRTIKQINPVYIGDLQKYPEAWQISMQNLVDNNQHVNAEILNRGILQGYFRKDINLQLVTKIILEQFFMMINPVAFPPAKYDLSEVFRSIYLYYVRGICTDMGGKLAEEYFAKNKT</sequence>
<dbReference type="SUPFAM" id="SSF46689">
    <property type="entry name" value="Homeodomain-like"/>
    <property type="match status" value="1"/>
</dbReference>
<dbReference type="Gene3D" id="1.10.357.10">
    <property type="entry name" value="Tetracycline Repressor, domain 2"/>
    <property type="match status" value="1"/>
</dbReference>
<evidence type="ECO:0000313" key="2">
    <source>
        <dbReference type="Proteomes" id="UP000245466"/>
    </source>
</evidence>
<dbReference type="SUPFAM" id="SSF48498">
    <property type="entry name" value="Tetracyclin repressor-like, C-terminal domain"/>
    <property type="match status" value="1"/>
</dbReference>
<name>A0A2U1AVN8_9BACT</name>
<reference evidence="1 2" key="1">
    <citation type="submission" date="2018-04" db="EMBL/GenBank/DDBJ databases">
        <title>Genomic Encyclopedia of Type Strains, Phase IV (KMG-IV): sequencing the most valuable type-strain genomes for metagenomic binning, comparative biology and taxonomic classification.</title>
        <authorList>
            <person name="Goeker M."/>
        </authorList>
    </citation>
    <scope>NUCLEOTIDE SEQUENCE [LARGE SCALE GENOMIC DNA]</scope>
    <source>
        <strain evidence="1 2">DSM 100231</strain>
    </source>
</reference>
<keyword evidence="2" id="KW-1185">Reference proteome</keyword>
<dbReference type="EMBL" id="QEKI01000007">
    <property type="protein sequence ID" value="PVY40421.1"/>
    <property type="molecule type" value="Genomic_DNA"/>
</dbReference>
<comment type="caution">
    <text evidence="1">The sequence shown here is derived from an EMBL/GenBank/DDBJ whole genome shotgun (WGS) entry which is preliminary data.</text>
</comment>
<protein>
    <submittedName>
        <fullName evidence="1">TetR family transcriptional regulator</fullName>
    </submittedName>
</protein>
<evidence type="ECO:0000313" key="1">
    <source>
        <dbReference type="EMBL" id="PVY40421.1"/>
    </source>
</evidence>
<dbReference type="InterPro" id="IPR009057">
    <property type="entry name" value="Homeodomain-like_sf"/>
</dbReference>